<protein>
    <submittedName>
        <fullName evidence="2">Jg5211 protein</fullName>
    </submittedName>
</protein>
<evidence type="ECO:0000313" key="2">
    <source>
        <dbReference type="EMBL" id="CAH2226320.1"/>
    </source>
</evidence>
<evidence type="ECO:0000313" key="3">
    <source>
        <dbReference type="Proteomes" id="UP000838756"/>
    </source>
</evidence>
<name>A0A8S4R0A9_9NEOP</name>
<accession>A0A8S4R0A9</accession>
<dbReference type="OrthoDB" id="7479519at2759"/>
<dbReference type="InterPro" id="IPR043502">
    <property type="entry name" value="DNA/RNA_pol_sf"/>
</dbReference>
<dbReference type="EMBL" id="CAKXAJ010021091">
    <property type="protein sequence ID" value="CAH2226320.1"/>
    <property type="molecule type" value="Genomic_DNA"/>
</dbReference>
<dbReference type="Pfam" id="PF00078">
    <property type="entry name" value="RVT_1"/>
    <property type="match status" value="1"/>
</dbReference>
<dbReference type="SUPFAM" id="SSF56672">
    <property type="entry name" value="DNA/RNA polymerases"/>
    <property type="match status" value="1"/>
</dbReference>
<dbReference type="AlphaFoldDB" id="A0A8S4R0A9"/>
<reference evidence="2" key="1">
    <citation type="submission" date="2022-03" db="EMBL/GenBank/DDBJ databases">
        <authorList>
            <person name="Lindestad O."/>
        </authorList>
    </citation>
    <scope>NUCLEOTIDE SEQUENCE</scope>
</reference>
<organism evidence="2 3">
    <name type="scientific">Pararge aegeria aegeria</name>
    <dbReference type="NCBI Taxonomy" id="348720"/>
    <lineage>
        <taxon>Eukaryota</taxon>
        <taxon>Metazoa</taxon>
        <taxon>Ecdysozoa</taxon>
        <taxon>Arthropoda</taxon>
        <taxon>Hexapoda</taxon>
        <taxon>Insecta</taxon>
        <taxon>Pterygota</taxon>
        <taxon>Neoptera</taxon>
        <taxon>Endopterygota</taxon>
        <taxon>Lepidoptera</taxon>
        <taxon>Glossata</taxon>
        <taxon>Ditrysia</taxon>
        <taxon>Papilionoidea</taxon>
        <taxon>Nymphalidae</taxon>
        <taxon>Satyrinae</taxon>
        <taxon>Satyrini</taxon>
        <taxon>Parargina</taxon>
        <taxon>Pararge</taxon>
    </lineage>
</organism>
<keyword evidence="3" id="KW-1185">Reference proteome</keyword>
<sequence length="244" mass="27712">MLPEIQSGLRTGYSTATALAKVSDNILCESDKGMGSILVLLDFSRAFDCLNMDLLIAKLLYYGISSTSIKWFSSFLSNRRQYVESESGQGELVQSNVRNINRGTPQGSILSPILFILFTADLVNSIKHCKVHLYADDTQIYYSFDPQHTRTAINLINEDLKAVGDWAKNHGLILNPLKSKFIIFGTKHQRLKVKQNLKPLIVDGKNIERVDCVRNLGLLMDEDLRYAEHVKINNIMWIVLWITY</sequence>
<dbReference type="GO" id="GO:0071897">
    <property type="term" value="P:DNA biosynthetic process"/>
    <property type="evidence" value="ECO:0007669"/>
    <property type="project" value="UniProtKB-ARBA"/>
</dbReference>
<evidence type="ECO:0000259" key="1">
    <source>
        <dbReference type="PROSITE" id="PS50878"/>
    </source>
</evidence>
<comment type="caution">
    <text evidence="2">The sequence shown here is derived from an EMBL/GenBank/DDBJ whole genome shotgun (WGS) entry which is preliminary data.</text>
</comment>
<proteinExistence type="predicted"/>
<feature type="domain" description="Reverse transcriptase" evidence="1">
    <location>
        <begin position="1"/>
        <end position="207"/>
    </location>
</feature>
<gene>
    <name evidence="2" type="primary">jg5211</name>
    <name evidence="2" type="ORF">PAEG_LOCUS7040</name>
</gene>
<dbReference type="PANTHER" id="PTHR33332">
    <property type="entry name" value="REVERSE TRANSCRIPTASE DOMAIN-CONTAINING PROTEIN"/>
    <property type="match status" value="1"/>
</dbReference>
<dbReference type="InterPro" id="IPR000477">
    <property type="entry name" value="RT_dom"/>
</dbReference>
<dbReference type="Proteomes" id="UP000838756">
    <property type="component" value="Unassembled WGS sequence"/>
</dbReference>
<dbReference type="PROSITE" id="PS50878">
    <property type="entry name" value="RT_POL"/>
    <property type="match status" value="1"/>
</dbReference>